<protein>
    <submittedName>
        <fullName evidence="1">Uncharacterized protein</fullName>
    </submittedName>
</protein>
<organism evidence="1 2">
    <name type="scientific">Coniochaeta pulveracea</name>
    <dbReference type="NCBI Taxonomy" id="177199"/>
    <lineage>
        <taxon>Eukaryota</taxon>
        <taxon>Fungi</taxon>
        <taxon>Dikarya</taxon>
        <taxon>Ascomycota</taxon>
        <taxon>Pezizomycotina</taxon>
        <taxon>Sordariomycetes</taxon>
        <taxon>Sordariomycetidae</taxon>
        <taxon>Coniochaetales</taxon>
        <taxon>Coniochaetaceae</taxon>
        <taxon>Coniochaeta</taxon>
    </lineage>
</organism>
<dbReference type="AlphaFoldDB" id="A0A420YK12"/>
<keyword evidence="2" id="KW-1185">Reference proteome</keyword>
<reference evidence="1 2" key="1">
    <citation type="submission" date="2018-08" db="EMBL/GenBank/DDBJ databases">
        <title>Draft genome of the lignicolous fungus Coniochaeta pulveracea.</title>
        <authorList>
            <person name="Borstlap C.J."/>
            <person name="De Witt R.N."/>
            <person name="Botha A."/>
            <person name="Volschenk H."/>
        </authorList>
    </citation>
    <scope>NUCLEOTIDE SEQUENCE [LARGE SCALE GENOMIC DNA]</scope>
    <source>
        <strain evidence="1 2">CAB683</strain>
    </source>
</reference>
<evidence type="ECO:0000313" key="1">
    <source>
        <dbReference type="EMBL" id="RKU48116.1"/>
    </source>
</evidence>
<evidence type="ECO:0000313" key="2">
    <source>
        <dbReference type="Proteomes" id="UP000275385"/>
    </source>
</evidence>
<dbReference type="Proteomes" id="UP000275385">
    <property type="component" value="Unassembled WGS sequence"/>
</dbReference>
<dbReference type="EMBL" id="QVQW01000006">
    <property type="protein sequence ID" value="RKU48116.1"/>
    <property type="molecule type" value="Genomic_DNA"/>
</dbReference>
<gene>
    <name evidence="1" type="ORF">DL546_008965</name>
</gene>
<sequence length="130" mass="14411">MLVLRRPAPPSGQFYSSGPLSRHYRLFPPAPRYAAAFYYHRVWRNQPSNASSFGSLFFTSGERNDNRLFACLPCHVCGGLVPQGQTQSFFALLGVCCVAGRLDIARFWPLSVSGSFQLGVLEAIFLSGQF</sequence>
<comment type="caution">
    <text evidence="1">The sequence shown here is derived from an EMBL/GenBank/DDBJ whole genome shotgun (WGS) entry which is preliminary data.</text>
</comment>
<proteinExistence type="predicted"/>
<accession>A0A420YK12</accession>
<name>A0A420YK12_9PEZI</name>